<dbReference type="InterPro" id="IPR029044">
    <property type="entry name" value="Nucleotide-diphossugar_trans"/>
</dbReference>
<keyword evidence="2" id="KW-0808">Transferase</keyword>
<dbReference type="InterPro" id="IPR050748">
    <property type="entry name" value="Glycosyltrans_8_dom-fam"/>
</dbReference>
<accession>A0A9E8NFL9</accession>
<evidence type="ECO:0000313" key="5">
    <source>
        <dbReference type="Proteomes" id="UP001164653"/>
    </source>
</evidence>
<evidence type="ECO:0000313" key="4">
    <source>
        <dbReference type="EMBL" id="WAC13224.1"/>
    </source>
</evidence>
<dbReference type="KEGG" id="dpf:ON006_04515"/>
<reference evidence="4" key="1">
    <citation type="submission" date="2022-11" db="EMBL/GenBank/DDBJ databases">
        <title>Dyadobacter pollutisoli sp. nov., isolated from plastic dumped soil.</title>
        <authorList>
            <person name="Kim J.M."/>
            <person name="Kim K.R."/>
            <person name="Lee J.K."/>
            <person name="Hao L."/>
            <person name="Jeon C.O."/>
        </authorList>
    </citation>
    <scope>NUCLEOTIDE SEQUENCE</scope>
    <source>
        <strain evidence="4">U1</strain>
    </source>
</reference>
<dbReference type="PANTHER" id="PTHR13778:SF47">
    <property type="entry name" value="LIPOPOLYSACCHARIDE 1,3-GALACTOSYLTRANSFERASE"/>
    <property type="match status" value="1"/>
</dbReference>
<dbReference type="AlphaFoldDB" id="A0A9E8NFL9"/>
<evidence type="ECO:0000256" key="2">
    <source>
        <dbReference type="ARBA" id="ARBA00022679"/>
    </source>
</evidence>
<dbReference type="Pfam" id="PF01501">
    <property type="entry name" value="Glyco_transf_8"/>
    <property type="match status" value="1"/>
</dbReference>
<dbReference type="SUPFAM" id="SSF53448">
    <property type="entry name" value="Nucleotide-diphospho-sugar transferases"/>
    <property type="match status" value="1"/>
</dbReference>
<keyword evidence="1" id="KW-0328">Glycosyltransferase</keyword>
<dbReference type="Proteomes" id="UP001164653">
    <property type="component" value="Chromosome"/>
</dbReference>
<organism evidence="4 5">
    <name type="scientific">Dyadobacter pollutisoli</name>
    <dbReference type="NCBI Taxonomy" id="2910158"/>
    <lineage>
        <taxon>Bacteria</taxon>
        <taxon>Pseudomonadati</taxon>
        <taxon>Bacteroidota</taxon>
        <taxon>Cytophagia</taxon>
        <taxon>Cytophagales</taxon>
        <taxon>Spirosomataceae</taxon>
        <taxon>Dyadobacter</taxon>
    </lineage>
</organism>
<dbReference type="InterPro" id="IPR002495">
    <property type="entry name" value="Glyco_trans_8"/>
</dbReference>
<dbReference type="Gene3D" id="3.90.550.10">
    <property type="entry name" value="Spore Coat Polysaccharide Biosynthesis Protein SpsA, Chain A"/>
    <property type="match status" value="1"/>
</dbReference>
<name>A0A9E8NFL9_9BACT</name>
<protein>
    <submittedName>
        <fullName evidence="4">Glycosyltransferase family 8 protein</fullName>
    </submittedName>
</protein>
<keyword evidence="3" id="KW-0479">Metal-binding</keyword>
<dbReference type="GO" id="GO:0016757">
    <property type="term" value="F:glycosyltransferase activity"/>
    <property type="evidence" value="ECO:0007669"/>
    <property type="project" value="UniProtKB-KW"/>
</dbReference>
<evidence type="ECO:0000256" key="3">
    <source>
        <dbReference type="ARBA" id="ARBA00022723"/>
    </source>
</evidence>
<dbReference type="EMBL" id="CP112998">
    <property type="protein sequence ID" value="WAC13224.1"/>
    <property type="molecule type" value="Genomic_DNA"/>
</dbReference>
<dbReference type="CDD" id="cd04194">
    <property type="entry name" value="GT8_A4GalT_like"/>
    <property type="match status" value="1"/>
</dbReference>
<dbReference type="PANTHER" id="PTHR13778">
    <property type="entry name" value="GLYCOSYLTRANSFERASE 8 DOMAIN-CONTAINING PROTEIN"/>
    <property type="match status" value="1"/>
</dbReference>
<keyword evidence="5" id="KW-1185">Reference proteome</keyword>
<dbReference type="RefSeq" id="WP_244825001.1">
    <property type="nucleotide sequence ID" value="NZ_CP112998.1"/>
</dbReference>
<evidence type="ECO:0000256" key="1">
    <source>
        <dbReference type="ARBA" id="ARBA00022676"/>
    </source>
</evidence>
<sequence length="315" mass="37180">MNVVPIVYAFNYKVTMPAGVCFTSLLKAANPDTFYDIHIMHGPTELDTPYQSELKKLESHFSNCKISFINIGDMFDNVYVARGIPRLTYYKIVISDMIPQYDRVLFSDIDILYTGDLWEYYSKTDLDGYVIAAAKAAYVNDKYTKEIGCDVDNYVNCGFLLYNLKMLRENPQFIEEQKKLCGKKWVFFDQDIANIVFKGKIKIVSPKYNSTYTFFLKANQKSARVRRIYSEEEIQEGLSPLVIHYTGINPWQSFCPRHDIWWQNYRESIYYDQNYYYKHYYKLLNPQKSVVINQMLSTFLTNPIKSWYRKLKPNS</sequence>
<proteinExistence type="predicted"/>
<gene>
    <name evidence="4" type="ORF">ON006_04515</name>
</gene>
<dbReference type="GO" id="GO:0046872">
    <property type="term" value="F:metal ion binding"/>
    <property type="evidence" value="ECO:0007669"/>
    <property type="project" value="UniProtKB-KW"/>
</dbReference>